<proteinExistence type="inferred from homology"/>
<dbReference type="AlphaFoldDB" id="A0A7T5UHH9"/>
<dbReference type="GO" id="GO:0005829">
    <property type="term" value="C:cytosol"/>
    <property type="evidence" value="ECO:0007669"/>
    <property type="project" value="TreeGrafter"/>
</dbReference>
<dbReference type="PROSITE" id="PS00647">
    <property type="entry name" value="THYMID_PHOSPHORYLASE"/>
    <property type="match status" value="1"/>
</dbReference>
<evidence type="ECO:0000256" key="5">
    <source>
        <dbReference type="ARBA" id="ARBA00022679"/>
    </source>
</evidence>
<dbReference type="PIRSF" id="PIRSF000478">
    <property type="entry name" value="TP_PyNP"/>
    <property type="match status" value="1"/>
</dbReference>
<dbReference type="InterPro" id="IPR036320">
    <property type="entry name" value="Glycosyl_Trfase_fam3_N_dom_sf"/>
</dbReference>
<dbReference type="InterPro" id="IPR000053">
    <property type="entry name" value="Thymidine/pyrmidine_PPase"/>
</dbReference>
<gene>
    <name evidence="8" type="primary">deoA</name>
    <name evidence="8" type="ORF">HYS17_10975</name>
</gene>
<evidence type="ECO:0000256" key="1">
    <source>
        <dbReference type="ARBA" id="ARBA00006915"/>
    </source>
</evidence>
<comment type="catalytic activity">
    <reaction evidence="6">
        <text>thymidine + phosphate = 2-deoxy-alpha-D-ribose 1-phosphate + thymine</text>
        <dbReference type="Rhea" id="RHEA:16037"/>
        <dbReference type="ChEBI" id="CHEBI:17748"/>
        <dbReference type="ChEBI" id="CHEBI:17821"/>
        <dbReference type="ChEBI" id="CHEBI:43474"/>
        <dbReference type="ChEBI" id="CHEBI:57259"/>
        <dbReference type="EC" id="2.4.2.4"/>
    </reaction>
</comment>
<evidence type="ECO:0000313" key="9">
    <source>
        <dbReference type="Proteomes" id="UP000595362"/>
    </source>
</evidence>
<evidence type="ECO:0000256" key="2">
    <source>
        <dbReference type="ARBA" id="ARBA00011738"/>
    </source>
</evidence>
<evidence type="ECO:0000256" key="4">
    <source>
        <dbReference type="ARBA" id="ARBA00022676"/>
    </source>
</evidence>
<name>A0A7T5UHH9_9BACT</name>
<dbReference type="InterPro" id="IPR013465">
    <property type="entry name" value="Thymidine_Pase"/>
</dbReference>
<dbReference type="FunFam" id="3.40.1030.10:FF:000003">
    <property type="entry name" value="Pyrimidine-nucleoside phosphorylase"/>
    <property type="match status" value="1"/>
</dbReference>
<dbReference type="GO" id="GO:0006213">
    <property type="term" value="P:pyrimidine nucleoside metabolic process"/>
    <property type="evidence" value="ECO:0007669"/>
    <property type="project" value="InterPro"/>
</dbReference>
<dbReference type="GO" id="GO:0009032">
    <property type="term" value="F:thymidine phosphorylase activity"/>
    <property type="evidence" value="ECO:0007669"/>
    <property type="project" value="UniProtKB-EC"/>
</dbReference>
<evidence type="ECO:0000256" key="6">
    <source>
        <dbReference type="ARBA" id="ARBA00048550"/>
    </source>
</evidence>
<accession>A0A7T5UHH9</accession>
<keyword evidence="5 8" id="KW-0808">Transferase</keyword>
<dbReference type="InterPro" id="IPR018090">
    <property type="entry name" value="Pyrmidine_PPas_bac/euk"/>
</dbReference>
<protein>
    <recommendedName>
        <fullName evidence="3">thymidine phosphorylase</fullName>
        <ecNumber evidence="3">2.4.2.4</ecNumber>
    </recommendedName>
</protein>
<dbReference type="InterPro" id="IPR013102">
    <property type="entry name" value="PYNP_C"/>
</dbReference>
<dbReference type="InterPro" id="IPR035902">
    <property type="entry name" value="Nuc_phospho_transferase"/>
</dbReference>
<dbReference type="EC" id="2.4.2.4" evidence="3"/>
<dbReference type="InterPro" id="IPR000312">
    <property type="entry name" value="Glycosyl_Trfase_fam3"/>
</dbReference>
<dbReference type="Pfam" id="PF02885">
    <property type="entry name" value="Glycos_trans_3N"/>
    <property type="match status" value="1"/>
</dbReference>
<dbReference type="Gene3D" id="3.40.1030.10">
    <property type="entry name" value="Nucleoside phosphorylase/phosphoribosyltransferase catalytic domain"/>
    <property type="match status" value="1"/>
</dbReference>
<organism evidence="8 9">
    <name type="scientific">Micavibrio aeruginosavorus</name>
    <dbReference type="NCBI Taxonomy" id="349221"/>
    <lineage>
        <taxon>Bacteria</taxon>
        <taxon>Pseudomonadati</taxon>
        <taxon>Bdellovibrionota</taxon>
        <taxon>Bdellovibrionia</taxon>
        <taxon>Bdellovibrionales</taxon>
        <taxon>Pseudobdellovibrionaceae</taxon>
        <taxon>Micavibrio</taxon>
    </lineage>
</organism>
<dbReference type="NCBIfam" id="NF004490">
    <property type="entry name" value="PRK05820.1"/>
    <property type="match status" value="1"/>
</dbReference>
<dbReference type="NCBIfam" id="TIGR02644">
    <property type="entry name" value="Y_phosphoryl"/>
    <property type="match status" value="1"/>
</dbReference>
<dbReference type="InterPro" id="IPR017872">
    <property type="entry name" value="Pyrmidine_PPase_CS"/>
</dbReference>
<reference evidence="8 9" key="1">
    <citation type="submission" date="2020-07" db="EMBL/GenBank/DDBJ databases">
        <title>Huge and variable diversity of episymbiotic CPR bacteria and DPANN archaea in groundwater ecosystems.</title>
        <authorList>
            <person name="He C.Y."/>
            <person name="Keren R."/>
            <person name="Whittaker M."/>
            <person name="Farag I.F."/>
            <person name="Doudna J."/>
            <person name="Cate J.H.D."/>
            <person name="Banfield J.F."/>
        </authorList>
    </citation>
    <scope>NUCLEOTIDE SEQUENCE [LARGE SCALE GENOMIC DNA]</scope>
    <source>
        <strain evidence="8">NC_groundwater_70_Ag_B-0.1um_54_66</strain>
    </source>
</reference>
<evidence type="ECO:0000256" key="3">
    <source>
        <dbReference type="ARBA" id="ARBA00011892"/>
    </source>
</evidence>
<keyword evidence="4 8" id="KW-0328">Glycosyltransferase</keyword>
<dbReference type="Gene3D" id="3.90.1170.30">
    <property type="entry name" value="Pyrimidine nucleoside phosphorylase-like, C-terminal domain"/>
    <property type="match status" value="1"/>
</dbReference>
<dbReference type="SUPFAM" id="SSF52418">
    <property type="entry name" value="Nucleoside phosphorylase/phosphoribosyltransferase catalytic domain"/>
    <property type="match status" value="1"/>
</dbReference>
<dbReference type="NCBIfam" id="TIGR02643">
    <property type="entry name" value="T_phosphoryl"/>
    <property type="match status" value="1"/>
</dbReference>
<dbReference type="GO" id="GO:0006206">
    <property type="term" value="P:pyrimidine nucleobase metabolic process"/>
    <property type="evidence" value="ECO:0007669"/>
    <property type="project" value="InterPro"/>
</dbReference>
<dbReference type="SUPFAM" id="SSF54680">
    <property type="entry name" value="Pyrimidine nucleoside phosphorylase C-terminal domain"/>
    <property type="match status" value="1"/>
</dbReference>
<dbReference type="PANTHER" id="PTHR10515:SF0">
    <property type="entry name" value="THYMIDINE PHOSPHORYLASE"/>
    <property type="match status" value="1"/>
</dbReference>
<dbReference type="Gene3D" id="1.20.970.10">
    <property type="entry name" value="Transferase, Pyrimidine Nucleoside Phosphorylase, Chain C"/>
    <property type="match status" value="1"/>
</dbReference>
<dbReference type="SMART" id="SM00941">
    <property type="entry name" value="PYNP_C"/>
    <property type="match status" value="1"/>
</dbReference>
<sequence>MLTQEIIIRKRSREALSAVEIQQYVKGIVDKSVSESQIAAMCMAILLNGMNKEERVSLTMAMANSGTRIDWRQENLDGPVLDKHSTGGVGDKVSLMLAPIIAACGGYVPMISGRGLGHTGGTLDKMDSIPGYISQPDLQKLKDVVRDVGCAIVGATSDIAPADRTIYAVRDVTGTVESMDLITASILSKKLAAGLDGLVLDVKYGSGAWFTDYARTRDMAQTLVDVANGAGLRCHALLTDMNEVLGRTAGNAIEAREAIEFLRCENIDARLREVTLGLCGELLMIGSIAESAAAGYAMAERHLHDGRAASFFERMVHALGGPANIIDDFPRHLPLAPLTREIRAARAGVIKAVDTRKIGIAVIELGGGRRLASDKIDHGAGLSGVAAIGQTVGTTDPLCLMIGRDEDSMRRAESLIREAYIIGDPGEAVIPSPLIRESIIP</sequence>
<evidence type="ECO:0000259" key="7">
    <source>
        <dbReference type="SMART" id="SM00941"/>
    </source>
</evidence>
<evidence type="ECO:0000313" key="8">
    <source>
        <dbReference type="EMBL" id="QQG36006.1"/>
    </source>
</evidence>
<dbReference type="Proteomes" id="UP000595362">
    <property type="component" value="Chromosome"/>
</dbReference>
<comment type="subunit">
    <text evidence="2">Homodimer.</text>
</comment>
<dbReference type="Pfam" id="PF00591">
    <property type="entry name" value="Glycos_transf_3"/>
    <property type="match status" value="1"/>
</dbReference>
<dbReference type="PANTHER" id="PTHR10515">
    <property type="entry name" value="THYMIDINE PHOSPHORYLASE"/>
    <property type="match status" value="1"/>
</dbReference>
<feature type="domain" description="Pyrimidine nucleoside phosphorylase C-terminal" evidence="7">
    <location>
        <begin position="349"/>
        <end position="423"/>
    </location>
</feature>
<dbReference type="HAMAP" id="MF_01628">
    <property type="entry name" value="Thymid_phosp"/>
    <property type="match status" value="1"/>
</dbReference>
<comment type="similarity">
    <text evidence="1">Belongs to the thymidine/pyrimidine-nucleoside phosphorylase family.</text>
</comment>
<dbReference type="GO" id="GO:0004645">
    <property type="term" value="F:1,4-alpha-oligoglucan phosphorylase activity"/>
    <property type="evidence" value="ECO:0007669"/>
    <property type="project" value="InterPro"/>
</dbReference>
<dbReference type="InterPro" id="IPR036566">
    <property type="entry name" value="PYNP-like_C_sf"/>
</dbReference>
<dbReference type="SUPFAM" id="SSF47648">
    <property type="entry name" value="Nucleoside phosphorylase/phosphoribosyltransferase N-terminal domain"/>
    <property type="match status" value="1"/>
</dbReference>
<dbReference type="InterPro" id="IPR017459">
    <property type="entry name" value="Glycosyl_Trfase_fam3_N_dom"/>
</dbReference>
<dbReference type="EMBL" id="CP066681">
    <property type="protein sequence ID" value="QQG36006.1"/>
    <property type="molecule type" value="Genomic_DNA"/>
</dbReference>
<dbReference type="Pfam" id="PF07831">
    <property type="entry name" value="PYNP_C"/>
    <property type="match status" value="1"/>
</dbReference>
<dbReference type="UniPathway" id="UPA00578">
    <property type="reaction ID" value="UER00638"/>
</dbReference>